<dbReference type="EMBL" id="JBHLVZ010000003">
    <property type="protein sequence ID" value="MFC0385164.1"/>
    <property type="molecule type" value="Genomic_DNA"/>
</dbReference>
<proteinExistence type="predicted"/>
<organism evidence="1 2">
    <name type="scientific">Muricoccus vinaceus</name>
    <dbReference type="NCBI Taxonomy" id="424704"/>
    <lineage>
        <taxon>Bacteria</taxon>
        <taxon>Pseudomonadati</taxon>
        <taxon>Pseudomonadota</taxon>
        <taxon>Alphaproteobacteria</taxon>
        <taxon>Acetobacterales</taxon>
        <taxon>Roseomonadaceae</taxon>
        <taxon>Muricoccus</taxon>
    </lineage>
</organism>
<gene>
    <name evidence="1" type="ORF">ACFFIC_06310</name>
</gene>
<dbReference type="RefSeq" id="WP_377049319.1">
    <property type="nucleotide sequence ID" value="NZ_JBHLVZ010000003.1"/>
</dbReference>
<dbReference type="Proteomes" id="UP001589789">
    <property type="component" value="Unassembled WGS sequence"/>
</dbReference>
<name>A0ABV6INH8_9PROT</name>
<reference evidence="1 2" key="1">
    <citation type="submission" date="2024-09" db="EMBL/GenBank/DDBJ databases">
        <authorList>
            <person name="Sun Q."/>
            <person name="Mori K."/>
        </authorList>
    </citation>
    <scope>NUCLEOTIDE SEQUENCE [LARGE SCALE GENOMIC DNA]</scope>
    <source>
        <strain evidence="1 2">CCM 7468</strain>
    </source>
</reference>
<keyword evidence="2" id="KW-1185">Reference proteome</keyword>
<dbReference type="InterPro" id="IPR029032">
    <property type="entry name" value="AhpD-like"/>
</dbReference>
<dbReference type="Gene3D" id="1.20.1290.10">
    <property type="entry name" value="AhpD-like"/>
    <property type="match status" value="1"/>
</dbReference>
<protein>
    <submittedName>
        <fullName evidence="1">Uncharacterized protein</fullName>
    </submittedName>
</protein>
<comment type="caution">
    <text evidence="1">The sequence shown here is derived from an EMBL/GenBank/DDBJ whole genome shotgun (WGS) entry which is preliminary data.</text>
</comment>
<accession>A0ABV6INH8</accession>
<sequence length="267" mass="28189">MMGLPEVRESEASPEVAAIYTEIRTVSGLPLVNLIWRHLAALPGVLPPVWSAVRPLVASAAMDAARGRLAAAIPLPAGGTADWRSAGCSEADLERIRAILGAYTRGNLTNLLALTALRMRLTKPEAPAAPLLQPGPVPDASTALDVLPSLADLPPRTAADVRALAARHGVPDGVIPSLYLHLAHWPGVLRAMPDWLGPLFAPGDLEDARNAVRQLAEQEAALLLPGEFVLLASTQNAVRSVLDEFTGKVIPDLLPVCLSLGRLCRSP</sequence>
<evidence type="ECO:0000313" key="2">
    <source>
        <dbReference type="Proteomes" id="UP001589789"/>
    </source>
</evidence>
<evidence type="ECO:0000313" key="1">
    <source>
        <dbReference type="EMBL" id="MFC0385164.1"/>
    </source>
</evidence>